<keyword evidence="2" id="KW-1185">Reference proteome</keyword>
<dbReference type="Proteomes" id="UP000001366">
    <property type="component" value="Chromosome"/>
</dbReference>
<proteinExistence type="predicted"/>
<accession>C0QR21</accession>
<protein>
    <submittedName>
        <fullName evidence="1">Putative lipoprotein</fullName>
    </submittedName>
</protein>
<dbReference type="EMBL" id="CP001230">
    <property type="protein sequence ID" value="ACO03233.1"/>
    <property type="molecule type" value="Genomic_DNA"/>
</dbReference>
<organism evidence="1 2">
    <name type="scientific">Persephonella marina (strain DSM 14350 / EX-H1)</name>
    <dbReference type="NCBI Taxonomy" id="123214"/>
    <lineage>
        <taxon>Bacteria</taxon>
        <taxon>Pseudomonadati</taxon>
        <taxon>Aquificota</taxon>
        <taxon>Aquificia</taxon>
        <taxon>Aquificales</taxon>
        <taxon>Hydrogenothermaceae</taxon>
        <taxon>Persephonella</taxon>
    </lineage>
</organism>
<dbReference type="AlphaFoldDB" id="C0QR21"/>
<sequence>MKKWMPIFLLTSFFISSCGTSTKQASVEQIQKFQQSSAVAQLLYKLNNIKKVPTYLPKDAHSGYLWSDGYTFWINRKRTDHWIEMLTLYLKKACEKDGGKLIRKVKAADGFTATVEVENKVIAGDVCMRGDEKLFMIGGFHEGAGYFSSANNEVRWFPVVIYIWHKDTIKGVRPYSQLIAPDPDYKGKKATEVFGPDKISAFIMKMKDIKYDYGNFVVGSGSIRDKGAALRKFKIINEMVSFCNANGGQLYKDGIPIDEFMIKVVIEKNKLHFGNGAVFEGKYICKSPIRGFTIKLSQVNQKTTYISPYAHDFSYRLLIKDEIEQIQMASSEPLPEQIKEKDSAEASDIALETAKNKSGVIKQIGGIAYLSKYNGKDKEGCDLVSIIKTITAFSKKEILNFKVCNGNAIPLGNTPPESIAKKVILKAKILAKSCKLYNIRSMDVDNYQLRCFPLNDYEKCLYEIRYFRDGRLIKTEQINACRL</sequence>
<dbReference type="KEGG" id="pmx:PERMA_1348"/>
<dbReference type="eggNOG" id="ENOG502ZK9W">
    <property type="taxonomic scope" value="Bacteria"/>
</dbReference>
<dbReference type="OrthoDB" id="9823371at2"/>
<reference evidence="1 2" key="1">
    <citation type="journal article" date="2009" name="J. Bacteriol.">
        <title>Complete and draft genome sequences of six members of the Aquificales.</title>
        <authorList>
            <person name="Reysenbach A.L."/>
            <person name="Hamamura N."/>
            <person name="Podar M."/>
            <person name="Griffiths E."/>
            <person name="Ferreira S."/>
            <person name="Hochstein R."/>
            <person name="Heidelberg J."/>
            <person name="Johnson J."/>
            <person name="Mead D."/>
            <person name="Pohorille A."/>
            <person name="Sarmiento M."/>
            <person name="Schweighofer K."/>
            <person name="Seshadri R."/>
            <person name="Voytek M.A."/>
        </authorList>
    </citation>
    <scope>NUCLEOTIDE SEQUENCE [LARGE SCALE GENOMIC DNA]</scope>
    <source>
        <strain evidence="2">DSM 14350 / EX-H1</strain>
    </source>
</reference>
<evidence type="ECO:0000313" key="2">
    <source>
        <dbReference type="Proteomes" id="UP000001366"/>
    </source>
</evidence>
<dbReference type="HOGENOM" id="CLU_564811_0_0_0"/>
<evidence type="ECO:0000313" key="1">
    <source>
        <dbReference type="EMBL" id="ACO03233.1"/>
    </source>
</evidence>
<keyword evidence="1" id="KW-0449">Lipoprotein</keyword>
<dbReference type="PROSITE" id="PS51257">
    <property type="entry name" value="PROKAR_LIPOPROTEIN"/>
    <property type="match status" value="1"/>
</dbReference>
<dbReference type="PaxDb" id="123214-PERMA_1348"/>
<gene>
    <name evidence="1" type="ordered locus">PERMA_1348</name>
</gene>
<dbReference type="RefSeq" id="WP_012675472.1">
    <property type="nucleotide sequence ID" value="NC_012440.1"/>
</dbReference>
<name>C0QR21_PERMH</name>